<reference evidence="1 2" key="1">
    <citation type="submission" date="2015-04" db="EMBL/GenBank/DDBJ databases">
        <title>Complete genome sequence of Schizopora paradoxa KUC8140, a cosmopolitan wood degrader in East Asia.</title>
        <authorList>
            <consortium name="DOE Joint Genome Institute"/>
            <person name="Min B."/>
            <person name="Park H."/>
            <person name="Jang Y."/>
            <person name="Kim J.-J."/>
            <person name="Kim K.H."/>
            <person name="Pangilinan J."/>
            <person name="Lipzen A."/>
            <person name="Riley R."/>
            <person name="Grigoriev I.V."/>
            <person name="Spatafora J.W."/>
            <person name="Choi I.-G."/>
        </authorList>
    </citation>
    <scope>NUCLEOTIDE SEQUENCE [LARGE SCALE GENOMIC DNA]</scope>
    <source>
        <strain evidence="1 2">KUC8140</strain>
    </source>
</reference>
<dbReference type="InterPro" id="IPR036047">
    <property type="entry name" value="F-box-like_dom_sf"/>
</dbReference>
<proteinExistence type="predicted"/>
<sequence>MGSKPKLSTSDKSIERIQRNRRGHISCLPVEILTEAFGYLLPESLAIDAYLDAFEAESDWYLHSKRKHDDIIRISHVCRSWRKICLSTPTFWNVVWVTDDDRFASRTEEFIRRSEKAPLEIAVCDDCSRVQRLGHTPGKFDEKNPFDGPLIHPLLNFVDRFPGVLQQLKQLRITSRFNPGQDFSSCFNKAAPSLESFAINVDTFGASDDEGSPPFLLPSQLFRGSTPSLRKVSLDGAEIAWTSSIFRNLTFLRIFREMDRREIDCVNLDGLLQIIEDCPVLVSLELGFAGPVVPMNNPNARDLVGLKINAPSLKNINLSGMMELAPVNLFLSCLQTSQLETLIVGHFDLSVLSIDEFLPRTLTFDPDSNLCNCINIDSDPRCEWVTVDQFTVDDLESKMTQDPKYFSLRWLRETEASFNRRIRCINDDDRIFDREEGDPDEYRMLLSTFLYRMCSSPEVTRAISFRGSDDVLDELPLEDIFKYLSNLYCVEVRYNLGFIEAETFMAFLALEAKKADYANLKKANRNRKGDIRIALPSVRMLIFDSVVFHTDGFKSLRSFLTHRKKQKAPILYVGLNYCQNVGRERVKMLKKLVPSVCLVNDAVSEKHGEEMDVPLSGYMVDEY</sequence>
<dbReference type="OrthoDB" id="3172239at2759"/>
<dbReference type="Proteomes" id="UP000053477">
    <property type="component" value="Unassembled WGS sequence"/>
</dbReference>
<organism evidence="1 2">
    <name type="scientific">Schizopora paradoxa</name>
    <dbReference type="NCBI Taxonomy" id="27342"/>
    <lineage>
        <taxon>Eukaryota</taxon>
        <taxon>Fungi</taxon>
        <taxon>Dikarya</taxon>
        <taxon>Basidiomycota</taxon>
        <taxon>Agaricomycotina</taxon>
        <taxon>Agaricomycetes</taxon>
        <taxon>Hymenochaetales</taxon>
        <taxon>Schizoporaceae</taxon>
        <taxon>Schizopora</taxon>
    </lineage>
</organism>
<gene>
    <name evidence="1" type="ORF">SCHPADRAFT_927010</name>
</gene>
<dbReference type="Gene3D" id="1.20.1280.50">
    <property type="match status" value="1"/>
</dbReference>
<dbReference type="SUPFAM" id="SSF81383">
    <property type="entry name" value="F-box domain"/>
    <property type="match status" value="1"/>
</dbReference>
<dbReference type="Gene3D" id="3.80.10.10">
    <property type="entry name" value="Ribonuclease Inhibitor"/>
    <property type="match status" value="1"/>
</dbReference>
<evidence type="ECO:0000313" key="2">
    <source>
        <dbReference type="Proteomes" id="UP000053477"/>
    </source>
</evidence>
<dbReference type="InParanoid" id="A0A0H2RVW2"/>
<dbReference type="STRING" id="27342.A0A0H2RVW2"/>
<accession>A0A0H2RVW2</accession>
<protein>
    <submittedName>
        <fullName evidence="1">Uncharacterized protein</fullName>
    </submittedName>
</protein>
<dbReference type="EMBL" id="KQ085925">
    <property type="protein sequence ID" value="KLO15767.1"/>
    <property type="molecule type" value="Genomic_DNA"/>
</dbReference>
<keyword evidence="2" id="KW-1185">Reference proteome</keyword>
<name>A0A0H2RVW2_9AGAM</name>
<evidence type="ECO:0000313" key="1">
    <source>
        <dbReference type="EMBL" id="KLO15767.1"/>
    </source>
</evidence>
<dbReference type="AlphaFoldDB" id="A0A0H2RVW2"/>
<dbReference type="InterPro" id="IPR032675">
    <property type="entry name" value="LRR_dom_sf"/>
</dbReference>